<accession>A0A5A7MH59</accession>
<evidence type="ECO:0000313" key="2">
    <source>
        <dbReference type="Proteomes" id="UP000323105"/>
    </source>
</evidence>
<proteinExistence type="predicted"/>
<dbReference type="AlphaFoldDB" id="A0A5A7MH59"/>
<sequence>MALKKNRLSEDSKRLLDHIKAHGPQNLAQLRKVTGELESDLVKRLRNLRTGGWLEIVEGAPELRWNICSVAAPLFDLGLTPGRAGKGTPKPMGEMPERRQINVMKSDDYKPTPFTPPRQGSLDFNAIASRGVRC</sequence>
<organism evidence="1 2">
    <name type="scientific">Comamonas testosteroni</name>
    <name type="common">Pseudomonas testosteroni</name>
    <dbReference type="NCBI Taxonomy" id="285"/>
    <lineage>
        <taxon>Bacteria</taxon>
        <taxon>Pseudomonadati</taxon>
        <taxon>Pseudomonadota</taxon>
        <taxon>Betaproteobacteria</taxon>
        <taxon>Burkholderiales</taxon>
        <taxon>Comamonadaceae</taxon>
        <taxon>Comamonas</taxon>
    </lineage>
</organism>
<evidence type="ECO:0000313" key="1">
    <source>
        <dbReference type="EMBL" id="GEQ77036.1"/>
    </source>
</evidence>
<dbReference type="Proteomes" id="UP000323105">
    <property type="component" value="Unassembled WGS sequence"/>
</dbReference>
<reference evidence="1 2" key="1">
    <citation type="journal article" date="2019" name="Microbiol. Resour. Announc.">
        <title>Draft Genome Sequence of Comamonas testosteroni TA441, a Bacterium That Has a Cryptic Phenol Degradation Gene Cluster.</title>
        <authorList>
            <person name="Arai H."/>
            <person name="Ishii M."/>
        </authorList>
    </citation>
    <scope>NUCLEOTIDE SEQUENCE [LARGE SCALE GENOMIC DNA]</scope>
    <source>
        <strain evidence="1 2">TA441</strain>
    </source>
</reference>
<dbReference type="RefSeq" id="WP_149356582.1">
    <property type="nucleotide sequence ID" value="NZ_BKBW01000009.1"/>
</dbReference>
<comment type="caution">
    <text evidence="1">The sequence shown here is derived from an EMBL/GenBank/DDBJ whole genome shotgun (WGS) entry which is preliminary data.</text>
</comment>
<protein>
    <submittedName>
        <fullName evidence="1">Uncharacterized protein</fullName>
    </submittedName>
</protein>
<dbReference type="EMBL" id="BKBW01000009">
    <property type="protein sequence ID" value="GEQ77036.1"/>
    <property type="molecule type" value="Genomic_DNA"/>
</dbReference>
<gene>
    <name evidence="1" type="ORF">CTTA_4041</name>
</gene>
<name>A0A5A7MH59_COMTE</name>